<keyword evidence="1" id="KW-1133">Transmembrane helix</keyword>
<keyword evidence="1" id="KW-0472">Membrane</keyword>
<feature type="domain" description="Cationic amino acid transporter C-terminal" evidence="2">
    <location>
        <begin position="14"/>
        <end position="41"/>
    </location>
</feature>
<keyword evidence="4" id="KW-1185">Reference proteome</keyword>
<name>A0A453H0K8_AEGTS</name>
<keyword evidence="1" id="KW-0812">Transmembrane</keyword>
<protein>
    <recommendedName>
        <fullName evidence="2">Cationic amino acid transporter C-terminal domain-containing protein</fullName>
    </recommendedName>
</protein>
<dbReference type="Gramene" id="AET4Gv20019900.3">
    <property type="protein sequence ID" value="AET4Gv20019900.3"/>
    <property type="gene ID" value="AET4Gv20019900"/>
</dbReference>
<feature type="transmembrane region" description="Helical" evidence="1">
    <location>
        <begin position="7"/>
        <end position="36"/>
    </location>
</feature>
<evidence type="ECO:0000256" key="1">
    <source>
        <dbReference type="SAM" id="Phobius"/>
    </source>
</evidence>
<reference evidence="4" key="1">
    <citation type="journal article" date="2014" name="Science">
        <title>Ancient hybridizations among the ancestral genomes of bread wheat.</title>
        <authorList>
            <consortium name="International Wheat Genome Sequencing Consortium,"/>
            <person name="Marcussen T."/>
            <person name="Sandve S.R."/>
            <person name="Heier L."/>
            <person name="Spannagl M."/>
            <person name="Pfeifer M."/>
            <person name="Jakobsen K.S."/>
            <person name="Wulff B.B."/>
            <person name="Steuernagel B."/>
            <person name="Mayer K.F."/>
            <person name="Olsen O.A."/>
        </authorList>
    </citation>
    <scope>NUCLEOTIDE SEQUENCE [LARGE SCALE GENOMIC DNA]</scope>
    <source>
        <strain evidence="4">cv. AL8/78</strain>
    </source>
</reference>
<evidence type="ECO:0000259" key="2">
    <source>
        <dbReference type="Pfam" id="PF13906"/>
    </source>
</evidence>
<reference evidence="3" key="5">
    <citation type="journal article" date="2021" name="G3 (Bethesda)">
        <title>Aegilops tauschii genome assembly Aet v5.0 features greater sequence contiguity and improved annotation.</title>
        <authorList>
            <person name="Wang L."/>
            <person name="Zhu T."/>
            <person name="Rodriguez J.C."/>
            <person name="Deal K.R."/>
            <person name="Dubcovsky J."/>
            <person name="McGuire P.E."/>
            <person name="Lux T."/>
            <person name="Spannagl M."/>
            <person name="Mayer K.F.X."/>
            <person name="Baldrich P."/>
            <person name="Meyers B.C."/>
            <person name="Huo N."/>
            <person name="Gu Y.Q."/>
            <person name="Zhou H."/>
            <person name="Devos K.M."/>
            <person name="Bennetzen J.L."/>
            <person name="Unver T."/>
            <person name="Budak H."/>
            <person name="Gulick P.J."/>
            <person name="Galiba G."/>
            <person name="Kalapos B."/>
            <person name="Nelson D.R."/>
            <person name="Li P."/>
            <person name="You F.M."/>
            <person name="Luo M.C."/>
            <person name="Dvorak J."/>
        </authorList>
    </citation>
    <scope>NUCLEOTIDE SEQUENCE [LARGE SCALE GENOMIC DNA]</scope>
    <source>
        <strain evidence="3">cv. AL8/78</strain>
    </source>
</reference>
<proteinExistence type="predicted"/>
<dbReference type="InterPro" id="IPR029485">
    <property type="entry name" value="CAT_C"/>
</dbReference>
<accession>A0A453H0K8</accession>
<organism evidence="3 4">
    <name type="scientific">Aegilops tauschii subsp. strangulata</name>
    <name type="common">Goatgrass</name>
    <dbReference type="NCBI Taxonomy" id="200361"/>
    <lineage>
        <taxon>Eukaryota</taxon>
        <taxon>Viridiplantae</taxon>
        <taxon>Streptophyta</taxon>
        <taxon>Embryophyta</taxon>
        <taxon>Tracheophyta</taxon>
        <taxon>Spermatophyta</taxon>
        <taxon>Magnoliopsida</taxon>
        <taxon>Liliopsida</taxon>
        <taxon>Poales</taxon>
        <taxon>Poaceae</taxon>
        <taxon>BOP clade</taxon>
        <taxon>Pooideae</taxon>
        <taxon>Triticodae</taxon>
        <taxon>Triticeae</taxon>
        <taxon>Triticinae</taxon>
        <taxon>Aegilops</taxon>
    </lineage>
</organism>
<evidence type="ECO:0000313" key="3">
    <source>
        <dbReference type="EnsemblPlants" id="AET4Gv20019900.3"/>
    </source>
</evidence>
<reference evidence="3" key="4">
    <citation type="submission" date="2019-03" db="UniProtKB">
        <authorList>
            <consortium name="EnsemblPlants"/>
        </authorList>
    </citation>
    <scope>IDENTIFICATION</scope>
</reference>
<reference evidence="4" key="2">
    <citation type="journal article" date="2017" name="Nat. Plants">
        <title>The Aegilops tauschii genome reveals multiple impacts of transposons.</title>
        <authorList>
            <person name="Zhao G."/>
            <person name="Zou C."/>
            <person name="Li K."/>
            <person name="Wang K."/>
            <person name="Li T."/>
            <person name="Gao L."/>
            <person name="Zhang X."/>
            <person name="Wang H."/>
            <person name="Yang Z."/>
            <person name="Liu X."/>
            <person name="Jiang W."/>
            <person name="Mao L."/>
            <person name="Kong X."/>
            <person name="Jiao Y."/>
            <person name="Jia J."/>
        </authorList>
    </citation>
    <scope>NUCLEOTIDE SEQUENCE [LARGE SCALE GENOMIC DNA]</scope>
    <source>
        <strain evidence="4">cv. AL8/78</strain>
    </source>
</reference>
<reference evidence="3" key="3">
    <citation type="journal article" date="2017" name="Nature">
        <title>Genome sequence of the progenitor of the wheat D genome Aegilops tauschii.</title>
        <authorList>
            <person name="Luo M.C."/>
            <person name="Gu Y.Q."/>
            <person name="Puiu D."/>
            <person name="Wang H."/>
            <person name="Twardziok S.O."/>
            <person name="Deal K.R."/>
            <person name="Huo N."/>
            <person name="Zhu T."/>
            <person name="Wang L."/>
            <person name="Wang Y."/>
            <person name="McGuire P.E."/>
            <person name="Liu S."/>
            <person name="Long H."/>
            <person name="Ramasamy R.K."/>
            <person name="Rodriguez J.C."/>
            <person name="Van S.L."/>
            <person name="Yuan L."/>
            <person name="Wang Z."/>
            <person name="Xia Z."/>
            <person name="Xiao L."/>
            <person name="Anderson O.D."/>
            <person name="Ouyang S."/>
            <person name="Liang Y."/>
            <person name="Zimin A.V."/>
            <person name="Pertea G."/>
            <person name="Qi P."/>
            <person name="Bennetzen J.L."/>
            <person name="Dai X."/>
            <person name="Dawson M.W."/>
            <person name="Muller H.G."/>
            <person name="Kugler K."/>
            <person name="Rivarola-Duarte L."/>
            <person name="Spannagl M."/>
            <person name="Mayer K.F.X."/>
            <person name="Lu F.H."/>
            <person name="Bevan M.W."/>
            <person name="Leroy P."/>
            <person name="Li P."/>
            <person name="You F.M."/>
            <person name="Sun Q."/>
            <person name="Liu Z."/>
            <person name="Lyons E."/>
            <person name="Wicker T."/>
            <person name="Salzberg S.L."/>
            <person name="Devos K.M."/>
            <person name="Dvorak J."/>
        </authorList>
    </citation>
    <scope>NUCLEOTIDE SEQUENCE [LARGE SCALE GENOMIC DNA]</scope>
    <source>
        <strain evidence="3">cv. AL8/78</strain>
    </source>
</reference>
<sequence>MIYPERTIIFIVFFSGDAWIRVGIWLLIGVLVYIFYGRTRSSLVDVVYVPVAKTDLRRSSSGFMS</sequence>
<dbReference type="AlphaFoldDB" id="A0A453H0K8"/>
<dbReference type="EnsemblPlants" id="AET4Gv20019900.3">
    <property type="protein sequence ID" value="AET4Gv20019900.3"/>
    <property type="gene ID" value="AET4Gv20019900"/>
</dbReference>
<dbReference type="Proteomes" id="UP000015105">
    <property type="component" value="Chromosome 4D"/>
</dbReference>
<evidence type="ECO:0000313" key="4">
    <source>
        <dbReference type="Proteomes" id="UP000015105"/>
    </source>
</evidence>
<dbReference type="Pfam" id="PF13906">
    <property type="entry name" value="AA_permease_C"/>
    <property type="match status" value="1"/>
</dbReference>